<dbReference type="HOGENOM" id="CLU_2342785_0_0_5"/>
<reference evidence="2 3" key="1">
    <citation type="journal article" date="2005" name="Nat. Biotechnol.">
        <title>Complete genome sequence of the acetic acid bacterium Gluconobacter oxydans.</title>
        <authorList>
            <person name="Prust C."/>
            <person name="Hoffmeister M."/>
            <person name="Liesegang H."/>
            <person name="Wiezer A."/>
            <person name="Fricke W.F."/>
            <person name="Ehrenreich A."/>
            <person name="Gottschalk G."/>
            <person name="Deppenmeier U."/>
        </authorList>
    </citation>
    <scope>NUCLEOTIDE SEQUENCE [LARGE SCALE GENOMIC DNA]</scope>
    <source>
        <strain evidence="2 3">621H</strain>
    </source>
</reference>
<name>Q5FUK5_GLUOX</name>
<accession>Q5FUK5</accession>
<dbReference type="eggNOG" id="ENOG50301P8">
    <property type="taxonomic scope" value="Bacteria"/>
</dbReference>
<dbReference type="KEGG" id="gox:GOX0148"/>
<evidence type="ECO:0000313" key="2">
    <source>
        <dbReference type="EMBL" id="AAW59941.1"/>
    </source>
</evidence>
<keyword evidence="3" id="KW-1185">Reference proteome</keyword>
<dbReference type="EMBL" id="CP000009">
    <property type="protein sequence ID" value="AAW59941.1"/>
    <property type="molecule type" value="Genomic_DNA"/>
</dbReference>
<dbReference type="AlphaFoldDB" id="Q5FUK5"/>
<evidence type="ECO:0000256" key="1">
    <source>
        <dbReference type="SAM" id="MobiDB-lite"/>
    </source>
</evidence>
<evidence type="ECO:0000313" key="3">
    <source>
        <dbReference type="Proteomes" id="UP000006375"/>
    </source>
</evidence>
<feature type="region of interest" description="Disordered" evidence="1">
    <location>
        <begin position="81"/>
        <end position="101"/>
    </location>
</feature>
<dbReference type="Proteomes" id="UP000006375">
    <property type="component" value="Chromosome"/>
</dbReference>
<sequence>MTIAVAGDAVRSCRTVSPLPATCSPANERMRHSPAGGLFSVALSLGSPPPAISRYRLPMEPGLSSLYAILIAHTAIVQPSGGADTAPGRLRGQGQTFGHDPGIMVKCARP</sequence>
<gene>
    <name evidence="2" type="ordered locus">GOX0148</name>
</gene>
<organism evidence="2 3">
    <name type="scientific">Gluconobacter oxydans (strain 621H)</name>
    <name type="common">Gluconobacter suboxydans</name>
    <dbReference type="NCBI Taxonomy" id="290633"/>
    <lineage>
        <taxon>Bacteria</taxon>
        <taxon>Pseudomonadati</taxon>
        <taxon>Pseudomonadota</taxon>
        <taxon>Alphaproteobacteria</taxon>
        <taxon>Acetobacterales</taxon>
        <taxon>Acetobacteraceae</taxon>
        <taxon>Gluconobacter</taxon>
    </lineage>
</organism>
<proteinExistence type="predicted"/>
<dbReference type="AntiFam" id="ANF00041">
    <property type="entry name" value="Antisense to RNaseP"/>
</dbReference>
<protein>
    <submittedName>
        <fullName evidence="2">Uncharacterized protein</fullName>
    </submittedName>
</protein>